<dbReference type="Proteomes" id="UP000810207">
    <property type="component" value="Unassembled WGS sequence"/>
</dbReference>
<organism evidence="2 3">
    <name type="scientific">Paenibacillus xylanexedens</name>
    <dbReference type="NCBI Taxonomy" id="528191"/>
    <lineage>
        <taxon>Bacteria</taxon>
        <taxon>Bacillati</taxon>
        <taxon>Bacillota</taxon>
        <taxon>Bacilli</taxon>
        <taxon>Bacillales</taxon>
        <taxon>Paenibacillaceae</taxon>
        <taxon>Paenibacillus</taxon>
    </lineage>
</organism>
<name>A0ABS4S2G8_PAEXY</name>
<evidence type="ECO:0000313" key="2">
    <source>
        <dbReference type="EMBL" id="MBP2249320.1"/>
    </source>
</evidence>
<comment type="caution">
    <text evidence="2">The sequence shown here is derived from an EMBL/GenBank/DDBJ whole genome shotgun (WGS) entry which is preliminary data.</text>
</comment>
<keyword evidence="1" id="KW-0472">Membrane</keyword>
<evidence type="ECO:0000313" key="3">
    <source>
        <dbReference type="Proteomes" id="UP000810207"/>
    </source>
</evidence>
<protein>
    <submittedName>
        <fullName evidence="2">Phosphoglycerol transferase MdoB-like AlkP superfamily enzyme</fullName>
    </submittedName>
</protein>
<keyword evidence="3" id="KW-1185">Reference proteome</keyword>
<feature type="transmembrane region" description="Helical" evidence="1">
    <location>
        <begin position="12"/>
        <end position="33"/>
    </location>
</feature>
<feature type="transmembrane region" description="Helical" evidence="1">
    <location>
        <begin position="53"/>
        <end position="72"/>
    </location>
</feature>
<gene>
    <name evidence="2" type="ORF">J2Z28_006015</name>
</gene>
<proteinExistence type="predicted"/>
<keyword evidence="1" id="KW-1133">Transmembrane helix</keyword>
<accession>A0ABS4S2G8</accession>
<dbReference type="EMBL" id="JAGIKV010000035">
    <property type="protein sequence ID" value="MBP2249320.1"/>
    <property type="molecule type" value="Genomic_DNA"/>
</dbReference>
<keyword evidence="1" id="KW-0812">Transmembrane</keyword>
<reference evidence="2 3" key="1">
    <citation type="submission" date="2021-03" db="EMBL/GenBank/DDBJ databases">
        <title>Genomic Encyclopedia of Type Strains, Phase IV (KMG-IV): sequencing the most valuable type-strain genomes for metagenomic binning, comparative biology and taxonomic classification.</title>
        <authorList>
            <person name="Goeker M."/>
        </authorList>
    </citation>
    <scope>NUCLEOTIDE SEQUENCE [LARGE SCALE GENOMIC DNA]</scope>
    <source>
        <strain evidence="2 3">DSM 21292</strain>
    </source>
</reference>
<evidence type="ECO:0000256" key="1">
    <source>
        <dbReference type="SAM" id="Phobius"/>
    </source>
</evidence>
<sequence>MRINKLLKWLKITWGLTYIAFVVVFVIVLGFFITGMLQDKKALIDTAAMSTVTLLLAFASLPSLLIQLLSLLEINQKKTYTATKKCPHCRHTIDLKITED</sequence>